<dbReference type="SUPFAM" id="SSF53335">
    <property type="entry name" value="S-adenosyl-L-methionine-dependent methyltransferases"/>
    <property type="match status" value="1"/>
</dbReference>
<protein>
    <recommendedName>
        <fullName evidence="2">Cephalosporin hydroxylase</fullName>
    </recommendedName>
</protein>
<organism evidence="1">
    <name type="scientific">Entomoneis paludosa</name>
    <dbReference type="NCBI Taxonomy" id="265537"/>
    <lineage>
        <taxon>Eukaryota</taxon>
        <taxon>Sar</taxon>
        <taxon>Stramenopiles</taxon>
        <taxon>Ochrophyta</taxon>
        <taxon>Bacillariophyta</taxon>
        <taxon>Bacillariophyceae</taxon>
        <taxon>Bacillariophycidae</taxon>
        <taxon>Entomoneidaceae</taxon>
        <taxon>Entomoneis</taxon>
    </lineage>
</organism>
<evidence type="ECO:0000313" key="1">
    <source>
        <dbReference type="EMBL" id="CAD9939145.1"/>
    </source>
</evidence>
<reference evidence="1" key="1">
    <citation type="submission" date="2021-01" db="EMBL/GenBank/DDBJ databases">
        <authorList>
            <person name="Corre E."/>
            <person name="Pelletier E."/>
            <person name="Niang G."/>
            <person name="Scheremetjew M."/>
            <person name="Finn R."/>
            <person name="Kale V."/>
            <person name="Holt S."/>
            <person name="Cochrane G."/>
            <person name="Meng A."/>
            <person name="Brown T."/>
            <person name="Cohen L."/>
        </authorList>
    </citation>
    <scope>NUCLEOTIDE SEQUENCE</scope>
    <source>
        <strain evidence="1">CCMP125</strain>
    </source>
</reference>
<gene>
    <name evidence="1" type="ORF">APAL1065_LOCUS36</name>
</gene>
<dbReference type="EMBL" id="HBHT01000057">
    <property type="protein sequence ID" value="CAD9939145.1"/>
    <property type="molecule type" value="Transcribed_RNA"/>
</dbReference>
<dbReference type="Pfam" id="PF04989">
    <property type="entry name" value="RMNT_CmcI"/>
    <property type="match status" value="1"/>
</dbReference>
<accession>A0A7S2VA20</accession>
<dbReference type="GO" id="GO:0008610">
    <property type="term" value="P:lipid biosynthetic process"/>
    <property type="evidence" value="ECO:0007669"/>
    <property type="project" value="InterPro"/>
</dbReference>
<dbReference type="GO" id="GO:0008168">
    <property type="term" value="F:methyltransferase activity"/>
    <property type="evidence" value="ECO:0007669"/>
    <property type="project" value="InterPro"/>
</dbReference>
<dbReference type="AlphaFoldDB" id="A0A7S2VA20"/>
<name>A0A7S2VA20_9STRA</name>
<dbReference type="InterPro" id="IPR029063">
    <property type="entry name" value="SAM-dependent_MTases_sf"/>
</dbReference>
<evidence type="ECO:0008006" key="2">
    <source>
        <dbReference type="Google" id="ProtNLM"/>
    </source>
</evidence>
<dbReference type="InterPro" id="IPR007072">
    <property type="entry name" value="RNMT_CmcI"/>
</dbReference>
<proteinExistence type="predicted"/>
<dbReference type="Gene3D" id="3.40.50.150">
    <property type="entry name" value="Vaccinia Virus protein VP39"/>
    <property type="match status" value="1"/>
</dbReference>
<sequence length="278" mass="31930">MSTPVEPDDKHKDNAEVAADALDAFRDGIKPSEEGRFQDIRIRMDTTDLGRAAWHGLAASQAHSNWKGVGFQKTCFEMIMYPELIKNEGIATVIEYGPFTGAAMCYMAEQVKMGLDDPDKSPKFIGIDLVLKYIHPKCWEHAERLGITFQEGNTAHAMELFAKLKETMPKPWLIVEDAHYNCQNVLEAFDAFSEPGDYMIVEDCNSDYLQAFIDTLPSAKERWEYEQENEVCRLKSEQVRNLCVKYKDEGRYLVDSKYQDMFGFNVHKGRNSILRRMK</sequence>